<evidence type="ECO:0000256" key="3">
    <source>
        <dbReference type="ARBA" id="ARBA00023163"/>
    </source>
</evidence>
<dbReference type="Pfam" id="PF00356">
    <property type="entry name" value="LacI"/>
    <property type="match status" value="1"/>
</dbReference>
<keyword evidence="3" id="KW-0804">Transcription</keyword>
<dbReference type="EMBL" id="FTNI01000009">
    <property type="protein sequence ID" value="SIR47860.1"/>
    <property type="molecule type" value="Genomic_DNA"/>
</dbReference>
<dbReference type="Proteomes" id="UP000186096">
    <property type="component" value="Unassembled WGS sequence"/>
</dbReference>
<dbReference type="CDD" id="cd01392">
    <property type="entry name" value="HTH_LacI"/>
    <property type="match status" value="1"/>
</dbReference>
<accession>A0A1N7B914</accession>
<evidence type="ECO:0000259" key="4">
    <source>
        <dbReference type="PROSITE" id="PS50932"/>
    </source>
</evidence>
<keyword evidence="2" id="KW-0238">DNA-binding</keyword>
<dbReference type="STRING" id="58117.SAMN05421833_109220"/>
<dbReference type="PANTHER" id="PTHR30146:SF109">
    <property type="entry name" value="HTH-TYPE TRANSCRIPTIONAL REGULATOR GALS"/>
    <property type="match status" value="1"/>
</dbReference>
<dbReference type="SMART" id="SM00354">
    <property type="entry name" value="HTH_LACI"/>
    <property type="match status" value="1"/>
</dbReference>
<feature type="domain" description="HTH lacI-type" evidence="4">
    <location>
        <begin position="15"/>
        <end position="69"/>
    </location>
</feature>
<dbReference type="InterPro" id="IPR000843">
    <property type="entry name" value="HTH_LacI"/>
</dbReference>
<dbReference type="Gene3D" id="3.40.50.2300">
    <property type="match status" value="2"/>
</dbReference>
<dbReference type="Pfam" id="PF13377">
    <property type="entry name" value="Peripla_BP_3"/>
    <property type="match status" value="1"/>
</dbReference>
<dbReference type="PANTHER" id="PTHR30146">
    <property type="entry name" value="LACI-RELATED TRANSCRIPTIONAL REPRESSOR"/>
    <property type="match status" value="1"/>
</dbReference>
<dbReference type="OrthoDB" id="3208777at2"/>
<reference evidence="6" key="1">
    <citation type="submission" date="2017-01" db="EMBL/GenBank/DDBJ databases">
        <authorList>
            <person name="Varghese N."/>
            <person name="Submissions S."/>
        </authorList>
    </citation>
    <scope>NUCLEOTIDE SEQUENCE [LARGE SCALE GENOMIC DNA]</scope>
    <source>
        <strain evidence="6">ATCC 12950</strain>
    </source>
</reference>
<keyword evidence="1" id="KW-0805">Transcription regulation</keyword>
<organism evidence="5 6">
    <name type="scientific">Microbispora rosea</name>
    <dbReference type="NCBI Taxonomy" id="58117"/>
    <lineage>
        <taxon>Bacteria</taxon>
        <taxon>Bacillati</taxon>
        <taxon>Actinomycetota</taxon>
        <taxon>Actinomycetes</taxon>
        <taxon>Streptosporangiales</taxon>
        <taxon>Streptosporangiaceae</taxon>
        <taxon>Microbispora</taxon>
    </lineage>
</organism>
<dbReference type="Gene3D" id="1.10.260.40">
    <property type="entry name" value="lambda repressor-like DNA-binding domains"/>
    <property type="match status" value="1"/>
</dbReference>
<evidence type="ECO:0000256" key="1">
    <source>
        <dbReference type="ARBA" id="ARBA00023015"/>
    </source>
</evidence>
<dbReference type="SUPFAM" id="SSF47413">
    <property type="entry name" value="lambda repressor-like DNA-binding domains"/>
    <property type="match status" value="1"/>
</dbReference>
<gene>
    <name evidence="5" type="ORF">SAMN05421833_109220</name>
</gene>
<dbReference type="AlphaFoldDB" id="A0A1N7B914"/>
<sequence length="354" mass="38107">MKPVTARCDSVWSVATIRELARLCGVSPATVSRVFNNPEVVNANTREQVLRTARQIGYQPNESARTLATKKSFMVGLVWDTDHRRPGWRHPFFQEILIGLKTALSGRGYHLLMLATSGDTGGERAEDAYVRAVRRHNLDGVVMIDSGTWDPSLRRLSESGIPCVSLDRPVEGSRATYVTSDNAGGARLAVQHLHERGRRAIATITGPAHTRPGAERLRGYQDELSRLGLPHRPEFVVEGDFYLSGGHAAMRRLLEADDRPDAVFVAGDEMAVGALRAIGEAGLKVPEDIALVGFDDIEVAALVPPGLTTVAQDKAGFGTAAAEAVVSMINGADTPPPRVLPTTLVVRGSSTPPL</sequence>
<dbReference type="CDD" id="cd06267">
    <property type="entry name" value="PBP1_LacI_sugar_binding-like"/>
    <property type="match status" value="1"/>
</dbReference>
<evidence type="ECO:0000313" key="6">
    <source>
        <dbReference type="Proteomes" id="UP000186096"/>
    </source>
</evidence>
<evidence type="ECO:0000313" key="5">
    <source>
        <dbReference type="EMBL" id="SIR47860.1"/>
    </source>
</evidence>
<dbReference type="GO" id="GO:0003700">
    <property type="term" value="F:DNA-binding transcription factor activity"/>
    <property type="evidence" value="ECO:0007669"/>
    <property type="project" value="TreeGrafter"/>
</dbReference>
<dbReference type="GO" id="GO:0000976">
    <property type="term" value="F:transcription cis-regulatory region binding"/>
    <property type="evidence" value="ECO:0007669"/>
    <property type="project" value="TreeGrafter"/>
</dbReference>
<dbReference type="InterPro" id="IPR010982">
    <property type="entry name" value="Lambda_DNA-bd_dom_sf"/>
</dbReference>
<evidence type="ECO:0000256" key="2">
    <source>
        <dbReference type="ARBA" id="ARBA00023125"/>
    </source>
</evidence>
<dbReference type="PROSITE" id="PS50932">
    <property type="entry name" value="HTH_LACI_2"/>
    <property type="match status" value="1"/>
</dbReference>
<dbReference type="SUPFAM" id="SSF53822">
    <property type="entry name" value="Periplasmic binding protein-like I"/>
    <property type="match status" value="1"/>
</dbReference>
<protein>
    <submittedName>
        <fullName evidence="5">Transcriptional regulator, LacI family</fullName>
    </submittedName>
</protein>
<keyword evidence="6" id="KW-1185">Reference proteome</keyword>
<dbReference type="InterPro" id="IPR046335">
    <property type="entry name" value="LacI/GalR-like_sensor"/>
</dbReference>
<proteinExistence type="predicted"/>
<dbReference type="InterPro" id="IPR028082">
    <property type="entry name" value="Peripla_BP_I"/>
</dbReference>
<name>A0A1N7B914_9ACTN</name>